<feature type="transmembrane region" description="Helical" evidence="10">
    <location>
        <begin position="176"/>
        <end position="199"/>
    </location>
</feature>
<evidence type="ECO:0000256" key="4">
    <source>
        <dbReference type="ARBA" id="ARBA00022692"/>
    </source>
</evidence>
<dbReference type="Proteomes" id="UP000001514">
    <property type="component" value="Unassembled WGS sequence"/>
</dbReference>
<dbReference type="GO" id="GO:0055085">
    <property type="term" value="P:transmembrane transport"/>
    <property type="evidence" value="ECO:0000318"/>
    <property type="project" value="GO_Central"/>
</dbReference>
<name>D8T505_SELML</name>
<feature type="transmembrane region" description="Helical" evidence="10">
    <location>
        <begin position="271"/>
        <end position="293"/>
    </location>
</feature>
<keyword evidence="14" id="KW-1185">Reference proteome</keyword>
<dbReference type="PANTHER" id="PTHR24223">
    <property type="entry name" value="ATP-BINDING CASSETTE SUB-FAMILY C"/>
    <property type="match status" value="1"/>
</dbReference>
<evidence type="ECO:0000256" key="5">
    <source>
        <dbReference type="ARBA" id="ARBA00022737"/>
    </source>
</evidence>
<dbReference type="AlphaFoldDB" id="D8T505"/>
<dbReference type="Pfam" id="PF00005">
    <property type="entry name" value="ABC_tran"/>
    <property type="match status" value="2"/>
</dbReference>
<keyword evidence="4 10" id="KW-0812">Transmembrane</keyword>
<dbReference type="InterPro" id="IPR036640">
    <property type="entry name" value="ABC1_TM_sf"/>
</dbReference>
<dbReference type="eggNOG" id="KOG0054">
    <property type="taxonomic scope" value="Eukaryota"/>
</dbReference>
<evidence type="ECO:0000256" key="2">
    <source>
        <dbReference type="ARBA" id="ARBA00009726"/>
    </source>
</evidence>
<dbReference type="SMART" id="SM00382">
    <property type="entry name" value="AAA"/>
    <property type="match status" value="2"/>
</dbReference>
<dbReference type="HOGENOM" id="CLU_000604_27_1_1"/>
<comment type="subcellular location">
    <subcellularLocation>
        <location evidence="1">Membrane</location>
        <topology evidence="1">Multi-pass membrane protein</topology>
    </subcellularLocation>
</comment>
<keyword evidence="8 10" id="KW-1133">Transmembrane helix</keyword>
<evidence type="ECO:0000256" key="10">
    <source>
        <dbReference type="SAM" id="Phobius"/>
    </source>
</evidence>
<dbReference type="CDD" id="cd03250">
    <property type="entry name" value="ABCC_MRP_domain1"/>
    <property type="match status" value="1"/>
</dbReference>
<dbReference type="SUPFAM" id="SSF52540">
    <property type="entry name" value="P-loop containing nucleoside triphosphate hydrolases"/>
    <property type="match status" value="2"/>
</dbReference>
<feature type="transmembrane region" description="Helical" evidence="10">
    <location>
        <begin position="879"/>
        <end position="912"/>
    </location>
</feature>
<feature type="domain" description="ABC transmembrane type-1" evidence="12">
    <location>
        <begin position="647"/>
        <end position="930"/>
    </location>
</feature>
<dbReference type="FunFam" id="1.20.1560.10:FF:000003">
    <property type="entry name" value="ABC transporter C family member 10"/>
    <property type="match status" value="1"/>
</dbReference>
<evidence type="ECO:0000256" key="1">
    <source>
        <dbReference type="ARBA" id="ARBA00004141"/>
    </source>
</evidence>
<protein>
    <submittedName>
        <fullName evidence="13">Uncharacterized protein</fullName>
    </submittedName>
</protein>
<gene>
    <name evidence="13" type="ORF">SELMODRAFT_161068</name>
</gene>
<dbReference type="InterPro" id="IPR044746">
    <property type="entry name" value="ABCC_6TM_D1"/>
</dbReference>
<dbReference type="EMBL" id="GL377675">
    <property type="protein sequence ID" value="EFJ08323.1"/>
    <property type="molecule type" value="Genomic_DNA"/>
</dbReference>
<dbReference type="InParanoid" id="D8T505"/>
<evidence type="ECO:0000256" key="8">
    <source>
        <dbReference type="ARBA" id="ARBA00022989"/>
    </source>
</evidence>
<evidence type="ECO:0000259" key="12">
    <source>
        <dbReference type="PROSITE" id="PS50929"/>
    </source>
</evidence>
<dbReference type="GO" id="GO:0016887">
    <property type="term" value="F:ATP hydrolysis activity"/>
    <property type="evidence" value="ECO:0007669"/>
    <property type="project" value="InterPro"/>
</dbReference>
<dbReference type="PANTHER" id="PTHR24223:SF369">
    <property type="entry name" value="ABC TRANSPORTER C FAMILY MEMBER 10"/>
    <property type="match status" value="1"/>
</dbReference>
<dbReference type="InterPro" id="IPR027417">
    <property type="entry name" value="P-loop_NTPase"/>
</dbReference>
<dbReference type="GO" id="GO:0016020">
    <property type="term" value="C:membrane"/>
    <property type="evidence" value="ECO:0007669"/>
    <property type="project" value="UniProtKB-SubCell"/>
</dbReference>
<dbReference type="FunFam" id="3.40.50.300:FF:000163">
    <property type="entry name" value="Multidrug resistance-associated protein member 4"/>
    <property type="match status" value="1"/>
</dbReference>
<dbReference type="Gene3D" id="1.20.1560.10">
    <property type="entry name" value="ABC transporter type 1, transmembrane domain"/>
    <property type="match status" value="2"/>
</dbReference>
<reference evidence="13 14" key="1">
    <citation type="journal article" date="2011" name="Science">
        <title>The Selaginella genome identifies genetic changes associated with the evolution of vascular plants.</title>
        <authorList>
            <person name="Banks J.A."/>
            <person name="Nishiyama T."/>
            <person name="Hasebe M."/>
            <person name="Bowman J.L."/>
            <person name="Gribskov M."/>
            <person name="dePamphilis C."/>
            <person name="Albert V.A."/>
            <person name="Aono N."/>
            <person name="Aoyama T."/>
            <person name="Ambrose B.A."/>
            <person name="Ashton N.W."/>
            <person name="Axtell M.J."/>
            <person name="Barker E."/>
            <person name="Barker M.S."/>
            <person name="Bennetzen J.L."/>
            <person name="Bonawitz N.D."/>
            <person name="Chapple C."/>
            <person name="Cheng C."/>
            <person name="Correa L.G."/>
            <person name="Dacre M."/>
            <person name="DeBarry J."/>
            <person name="Dreyer I."/>
            <person name="Elias M."/>
            <person name="Engstrom E.M."/>
            <person name="Estelle M."/>
            <person name="Feng L."/>
            <person name="Finet C."/>
            <person name="Floyd S.K."/>
            <person name="Frommer W.B."/>
            <person name="Fujita T."/>
            <person name="Gramzow L."/>
            <person name="Gutensohn M."/>
            <person name="Harholt J."/>
            <person name="Hattori M."/>
            <person name="Heyl A."/>
            <person name="Hirai T."/>
            <person name="Hiwatashi Y."/>
            <person name="Ishikawa M."/>
            <person name="Iwata M."/>
            <person name="Karol K.G."/>
            <person name="Koehler B."/>
            <person name="Kolukisaoglu U."/>
            <person name="Kubo M."/>
            <person name="Kurata T."/>
            <person name="Lalonde S."/>
            <person name="Li K."/>
            <person name="Li Y."/>
            <person name="Litt A."/>
            <person name="Lyons E."/>
            <person name="Manning G."/>
            <person name="Maruyama T."/>
            <person name="Michael T.P."/>
            <person name="Mikami K."/>
            <person name="Miyazaki S."/>
            <person name="Morinaga S."/>
            <person name="Murata T."/>
            <person name="Mueller-Roeber B."/>
            <person name="Nelson D.R."/>
            <person name="Obara M."/>
            <person name="Oguri Y."/>
            <person name="Olmstead R.G."/>
            <person name="Onodera N."/>
            <person name="Petersen B.L."/>
            <person name="Pils B."/>
            <person name="Prigge M."/>
            <person name="Rensing S.A."/>
            <person name="Riano-Pachon D.M."/>
            <person name="Roberts A.W."/>
            <person name="Sato Y."/>
            <person name="Scheller H.V."/>
            <person name="Schulz B."/>
            <person name="Schulz C."/>
            <person name="Shakirov E.V."/>
            <person name="Shibagaki N."/>
            <person name="Shinohara N."/>
            <person name="Shippen D.E."/>
            <person name="Soerensen I."/>
            <person name="Sotooka R."/>
            <person name="Sugimoto N."/>
            <person name="Sugita M."/>
            <person name="Sumikawa N."/>
            <person name="Tanurdzic M."/>
            <person name="Theissen G."/>
            <person name="Ulvskov P."/>
            <person name="Wakazuki S."/>
            <person name="Weng J.K."/>
            <person name="Willats W.W."/>
            <person name="Wipf D."/>
            <person name="Wolf P.G."/>
            <person name="Yang L."/>
            <person name="Zimmer A.D."/>
            <person name="Zhu Q."/>
            <person name="Mitros T."/>
            <person name="Hellsten U."/>
            <person name="Loque D."/>
            <person name="Otillar R."/>
            <person name="Salamov A."/>
            <person name="Schmutz J."/>
            <person name="Shapiro H."/>
            <person name="Lindquist E."/>
            <person name="Lucas S."/>
            <person name="Rokhsar D."/>
            <person name="Grigoriev I.V."/>
        </authorList>
    </citation>
    <scope>NUCLEOTIDE SEQUENCE [LARGE SCALE GENOMIC DNA]</scope>
</reference>
<feature type="domain" description="ABC transporter" evidence="11">
    <location>
        <begin position="966"/>
        <end position="1198"/>
    </location>
</feature>
<keyword evidence="5" id="KW-0677">Repeat</keyword>
<dbReference type="InterPro" id="IPR044726">
    <property type="entry name" value="ABCC_6TM_D2"/>
</dbReference>
<dbReference type="PROSITE" id="PS00211">
    <property type="entry name" value="ABC_TRANSPORTER_1"/>
    <property type="match status" value="1"/>
</dbReference>
<evidence type="ECO:0000256" key="9">
    <source>
        <dbReference type="ARBA" id="ARBA00023136"/>
    </source>
</evidence>
<keyword evidence="6" id="KW-0547">Nucleotide-binding</keyword>
<feature type="transmembrane region" description="Helical" evidence="10">
    <location>
        <begin position="650"/>
        <end position="669"/>
    </location>
</feature>
<dbReference type="SUPFAM" id="SSF90123">
    <property type="entry name" value="ABC transporter transmembrane region"/>
    <property type="match status" value="2"/>
</dbReference>
<dbReference type="FunCoup" id="D8T505">
    <property type="interactions" value="2"/>
</dbReference>
<dbReference type="InterPro" id="IPR017871">
    <property type="entry name" value="ABC_transporter-like_CS"/>
</dbReference>
<dbReference type="Gene3D" id="3.40.50.300">
    <property type="entry name" value="P-loop containing nucleotide triphosphate hydrolases"/>
    <property type="match status" value="2"/>
</dbReference>
<dbReference type="OMA" id="ITFIMRY"/>
<dbReference type="FunFam" id="3.40.50.300:FF:000508">
    <property type="entry name" value="ABC transporter C family member 5"/>
    <property type="match status" value="1"/>
</dbReference>
<proteinExistence type="inferred from homology"/>
<dbReference type="KEGG" id="smo:SELMODRAFT_161068"/>
<dbReference type="FunFam" id="1.20.1560.10:FF:000002">
    <property type="entry name" value="ABC transporter C family member 5"/>
    <property type="match status" value="1"/>
</dbReference>
<evidence type="ECO:0000313" key="14">
    <source>
        <dbReference type="Proteomes" id="UP000001514"/>
    </source>
</evidence>
<feature type="transmembrane region" description="Helical" evidence="10">
    <location>
        <begin position="689"/>
        <end position="716"/>
    </location>
</feature>
<keyword evidence="7" id="KW-0067">ATP-binding</keyword>
<dbReference type="Gramene" id="EFJ08323">
    <property type="protein sequence ID" value="EFJ08323"/>
    <property type="gene ID" value="SELMODRAFT_161068"/>
</dbReference>
<dbReference type="GO" id="GO:0005524">
    <property type="term" value="F:ATP binding"/>
    <property type="evidence" value="ECO:0007669"/>
    <property type="project" value="UniProtKB-KW"/>
</dbReference>
<keyword evidence="9 10" id="KW-0472">Membrane</keyword>
<dbReference type="InterPro" id="IPR011527">
    <property type="entry name" value="ABC1_TM_dom"/>
</dbReference>
<dbReference type="InterPro" id="IPR003439">
    <property type="entry name" value="ABC_transporter-like_ATP-bd"/>
</dbReference>
<dbReference type="PROSITE" id="PS50893">
    <property type="entry name" value="ABC_TRANSPORTER_2"/>
    <property type="match status" value="2"/>
</dbReference>
<evidence type="ECO:0000256" key="7">
    <source>
        <dbReference type="ARBA" id="ARBA00022840"/>
    </source>
</evidence>
<sequence length="1207" mass="133059">MPRVAPEDRADTNYKAFVELWSSSSSSSSQPSLFWTLGRCYWKNFLQNGVYALGKCVTVTAGPLVLKTFVASTAKGGNVSQGYFLVLVLFLGKAVESVSQRQWLFGSKRLGMRMRSAVMGVLYSKQLKLSGLARRTHATGEVMSYMAVDAYRIGEFGYWVHVVWTTPLQIAMAGAILVHSVGTAPAFAGLTVIGLSMLANRPMARLQRKFQNGLMSAQDKRMRATSAILRNMKTVKLQAWEEMFKARIKELRGEELVWLSKVQYRKTYNAFIFWLLPVLVSTSTFIVCWLTGYPLDASNVFTTLATFRIIQEPIRLVPEVISAIVQVRVSLGRVSTFLQDEELDPKAIERDISGDGVDIHIHNASLSWDPDEGKAKAEASTLKDINLTVHNGSRVAVCGEVGSGKSTLLLSILGEVPLLHGKVKVSGSIAYVAQVAWVQSGTVRDNVLFGMDMDNNRYAMALKACELDKDIESFPFGDLTEIGEGGLNLSGGQKQRIQLARAVYQDASVYLLDDPFSAVDAQTGSSLFKNCILGVLSQKTVILVTHQVEFLQKFDAILVMQNGEVLEFGNYDDLLARGAVFRDLVMAHKDVMSSLDARGTTTVSKKTGLQHRKGEDCTPEASKFNQLTKDEKKESGNAAYLDYMKQANGFFYYGLSTLSYIVFLSGQMASNWWMASEVESSETNTGKLIGVYSAIGLTTGAFLFIRSVLIVIMGLAASRSFFNSTMDSLFSAPMSFFDSTPSGRILSRLSVDLSILDLDIPFSFGFSISAFLSALANLGMTSSVTWQILVIVVPMMYINRLLQVYNLASARELMRINGTTKAPILNYFGEAISGATTIRAFRKQEDFTRKILDMIDTNTSPFFHNFAAREWLIQRLESLWSAVLCSSALIMVILPPGTISPGFVGLVLSYGLSLNNSQVASVQNQCNLANMIISVERIKQYLSLPVETSSKTGLWPSWPSEGKVELHNLQIRYSADAPLVLRGITCTFESGQKVGVVGRTGSGKTTLISALFRIIDPAGGRILIDGVDIMTIGVTALRSRLSIIPQEPTLFRGTVRFNLDPFSKYTDQKIWEALDKCQLGESVREKNLKLESFVGDDGENWSVGERQLFCLARTLLKRSQILVLDEATASIDNTTDAVLQKVLGDEFGKCTTITVAHRIPTVISSDMVLALEDGLLMEFDRPAKLLGNKSSLFCRLVAEYWSNSSLE</sequence>
<dbReference type="Pfam" id="PF00664">
    <property type="entry name" value="ABC_membrane"/>
    <property type="match status" value="2"/>
</dbReference>
<dbReference type="PROSITE" id="PS50929">
    <property type="entry name" value="ABC_TM1F"/>
    <property type="match status" value="2"/>
</dbReference>
<evidence type="ECO:0000259" key="11">
    <source>
        <dbReference type="PROSITE" id="PS50893"/>
    </source>
</evidence>
<evidence type="ECO:0000256" key="6">
    <source>
        <dbReference type="ARBA" id="ARBA00022741"/>
    </source>
</evidence>
<organism evidence="14">
    <name type="scientific">Selaginella moellendorffii</name>
    <name type="common">Spikemoss</name>
    <dbReference type="NCBI Taxonomy" id="88036"/>
    <lineage>
        <taxon>Eukaryota</taxon>
        <taxon>Viridiplantae</taxon>
        <taxon>Streptophyta</taxon>
        <taxon>Embryophyta</taxon>
        <taxon>Tracheophyta</taxon>
        <taxon>Lycopodiopsida</taxon>
        <taxon>Selaginellales</taxon>
        <taxon>Selaginellaceae</taxon>
        <taxon>Selaginella</taxon>
    </lineage>
</organism>
<dbReference type="CDD" id="cd18579">
    <property type="entry name" value="ABC_6TM_ABCC_D1"/>
    <property type="match status" value="1"/>
</dbReference>
<dbReference type="InterPro" id="IPR050173">
    <property type="entry name" value="ABC_transporter_C-like"/>
</dbReference>
<dbReference type="GO" id="GO:0140359">
    <property type="term" value="F:ABC-type transporter activity"/>
    <property type="evidence" value="ECO:0000318"/>
    <property type="project" value="GO_Central"/>
</dbReference>
<keyword evidence="3" id="KW-0813">Transport</keyword>
<comment type="similarity">
    <text evidence="2">Belongs to the ABC transporter superfamily. ABCC family. Conjugate transporter (TC 3.A.1.208) subfamily.</text>
</comment>
<dbReference type="InterPro" id="IPR003593">
    <property type="entry name" value="AAA+_ATPase"/>
</dbReference>
<evidence type="ECO:0000256" key="3">
    <source>
        <dbReference type="ARBA" id="ARBA00022448"/>
    </source>
</evidence>
<evidence type="ECO:0000313" key="13">
    <source>
        <dbReference type="EMBL" id="EFJ08323.1"/>
    </source>
</evidence>
<feature type="domain" description="ABC transmembrane type-1" evidence="12">
    <location>
        <begin position="61"/>
        <end position="326"/>
    </location>
</feature>
<dbReference type="CDD" id="cd18580">
    <property type="entry name" value="ABC_6TM_ABCC_D2"/>
    <property type="match status" value="1"/>
</dbReference>
<feature type="domain" description="ABC transporter" evidence="11">
    <location>
        <begin position="359"/>
        <end position="587"/>
    </location>
</feature>
<accession>D8T505</accession>
<dbReference type="CDD" id="cd03244">
    <property type="entry name" value="ABCC_MRP_domain2"/>
    <property type="match status" value="1"/>
</dbReference>